<sequence>MTLRRASRLCEFKCRRPRLLLPRRVSHALLPPDAIVPYLREAGFGDTVSLRNFIFENSLITAFMEQWHPETHTFYLPWGCGVPPWATRTQGTSWETDDPKTLRQYARSYILLLIMGYLLTDKSNNLVHLRWLPLLQDFERCHGLSWGSAVLAWIYHSLCFAAHRGTTDIAGCTPLLISWIYQRFFQWCPPDRQHFMYPMAMS</sequence>
<feature type="domain" description="Aminotransferase-like plant mobile" evidence="1">
    <location>
        <begin position="104"/>
        <end position="189"/>
    </location>
</feature>
<keyword evidence="3" id="KW-1185">Reference proteome</keyword>
<dbReference type="PANTHER" id="PTHR46033">
    <property type="entry name" value="PROTEIN MAIN-LIKE 2"/>
    <property type="match status" value="1"/>
</dbReference>
<evidence type="ECO:0000259" key="1">
    <source>
        <dbReference type="Pfam" id="PF10536"/>
    </source>
</evidence>
<name>A0A445AGA5_ARAHY</name>
<dbReference type="EMBL" id="SDMP01000012">
    <property type="protein sequence ID" value="RYR25442.1"/>
    <property type="molecule type" value="Genomic_DNA"/>
</dbReference>
<dbReference type="Pfam" id="PF10536">
    <property type="entry name" value="PMD"/>
    <property type="match status" value="1"/>
</dbReference>
<dbReference type="Proteomes" id="UP000289738">
    <property type="component" value="Chromosome B02"/>
</dbReference>
<dbReference type="AlphaFoldDB" id="A0A445AGA5"/>
<evidence type="ECO:0000313" key="3">
    <source>
        <dbReference type="Proteomes" id="UP000289738"/>
    </source>
</evidence>
<comment type="caution">
    <text evidence="2">The sequence shown here is derived from an EMBL/GenBank/DDBJ whole genome shotgun (WGS) entry which is preliminary data.</text>
</comment>
<reference evidence="2 3" key="1">
    <citation type="submission" date="2019-01" db="EMBL/GenBank/DDBJ databases">
        <title>Sequencing of cultivated peanut Arachis hypogaea provides insights into genome evolution and oil improvement.</title>
        <authorList>
            <person name="Chen X."/>
        </authorList>
    </citation>
    <scope>NUCLEOTIDE SEQUENCE [LARGE SCALE GENOMIC DNA]</scope>
    <source>
        <strain evidence="3">cv. Fuhuasheng</strain>
        <tissue evidence="2">Leaves</tissue>
    </source>
</reference>
<dbReference type="InterPro" id="IPR019557">
    <property type="entry name" value="AminoTfrase-like_pln_mobile"/>
</dbReference>
<evidence type="ECO:0000313" key="2">
    <source>
        <dbReference type="EMBL" id="RYR25442.1"/>
    </source>
</evidence>
<dbReference type="PANTHER" id="PTHR46033:SF8">
    <property type="entry name" value="PROTEIN MAINTENANCE OF MERISTEMS-LIKE"/>
    <property type="match status" value="1"/>
</dbReference>
<protein>
    <recommendedName>
        <fullName evidence="1">Aminotransferase-like plant mobile domain-containing protein</fullName>
    </recommendedName>
</protein>
<dbReference type="GO" id="GO:0010073">
    <property type="term" value="P:meristem maintenance"/>
    <property type="evidence" value="ECO:0007669"/>
    <property type="project" value="InterPro"/>
</dbReference>
<accession>A0A445AGA5</accession>
<organism evidence="2 3">
    <name type="scientific">Arachis hypogaea</name>
    <name type="common">Peanut</name>
    <dbReference type="NCBI Taxonomy" id="3818"/>
    <lineage>
        <taxon>Eukaryota</taxon>
        <taxon>Viridiplantae</taxon>
        <taxon>Streptophyta</taxon>
        <taxon>Embryophyta</taxon>
        <taxon>Tracheophyta</taxon>
        <taxon>Spermatophyta</taxon>
        <taxon>Magnoliopsida</taxon>
        <taxon>eudicotyledons</taxon>
        <taxon>Gunneridae</taxon>
        <taxon>Pentapetalae</taxon>
        <taxon>rosids</taxon>
        <taxon>fabids</taxon>
        <taxon>Fabales</taxon>
        <taxon>Fabaceae</taxon>
        <taxon>Papilionoideae</taxon>
        <taxon>50 kb inversion clade</taxon>
        <taxon>dalbergioids sensu lato</taxon>
        <taxon>Dalbergieae</taxon>
        <taxon>Pterocarpus clade</taxon>
        <taxon>Arachis</taxon>
    </lineage>
</organism>
<proteinExistence type="predicted"/>
<dbReference type="InterPro" id="IPR044824">
    <property type="entry name" value="MAIN-like"/>
</dbReference>
<gene>
    <name evidence="2" type="ORF">Ahy_B02g059191</name>
</gene>